<dbReference type="RefSeq" id="WP_103931749.1">
    <property type="nucleotide sequence ID" value="NZ_FNVA01000001.1"/>
</dbReference>
<keyword evidence="8" id="KW-1185">Reference proteome</keyword>
<dbReference type="GO" id="GO:0009279">
    <property type="term" value="C:cell outer membrane"/>
    <property type="evidence" value="ECO:0007669"/>
    <property type="project" value="UniProtKB-SubCell"/>
</dbReference>
<reference evidence="7 8" key="1">
    <citation type="submission" date="2016-10" db="EMBL/GenBank/DDBJ databases">
        <authorList>
            <person name="de Groot N.N."/>
        </authorList>
    </citation>
    <scope>NUCLEOTIDE SEQUENCE [LARGE SCALE GENOMIC DNA]</scope>
    <source>
        <strain evidence="7 8">DSM 22489</strain>
    </source>
</reference>
<dbReference type="InterPro" id="IPR012910">
    <property type="entry name" value="Plug_dom"/>
</dbReference>
<dbReference type="Pfam" id="PF13620">
    <property type="entry name" value="CarboxypepD_reg"/>
    <property type="match status" value="1"/>
</dbReference>
<evidence type="ECO:0000256" key="2">
    <source>
        <dbReference type="ARBA" id="ARBA00023136"/>
    </source>
</evidence>
<comment type="subcellular location">
    <subcellularLocation>
        <location evidence="1">Cell outer membrane</location>
    </subcellularLocation>
</comment>
<dbReference type="EMBL" id="FNVA01000001">
    <property type="protein sequence ID" value="SEF70526.1"/>
    <property type="molecule type" value="Genomic_DNA"/>
</dbReference>
<evidence type="ECO:0000256" key="4">
    <source>
        <dbReference type="SAM" id="Phobius"/>
    </source>
</evidence>
<keyword evidence="7" id="KW-0675">Receptor</keyword>
<dbReference type="Gene3D" id="2.170.130.10">
    <property type="entry name" value="TonB-dependent receptor, plug domain"/>
    <property type="match status" value="1"/>
</dbReference>
<dbReference type="Pfam" id="PF25183">
    <property type="entry name" value="OMP_b-brl_4"/>
    <property type="match status" value="1"/>
</dbReference>
<keyword evidence="4" id="KW-1133">Transmembrane helix</keyword>
<feature type="transmembrane region" description="Helical" evidence="4">
    <location>
        <begin position="21"/>
        <end position="40"/>
    </location>
</feature>
<name>A0A1H5U666_9BACT</name>
<dbReference type="Gene3D" id="2.40.170.20">
    <property type="entry name" value="TonB-dependent receptor, beta-barrel domain"/>
    <property type="match status" value="1"/>
</dbReference>
<dbReference type="SUPFAM" id="SSF56935">
    <property type="entry name" value="Porins"/>
    <property type="match status" value="1"/>
</dbReference>
<accession>A0A1H5U666</accession>
<dbReference type="InterPro" id="IPR008969">
    <property type="entry name" value="CarboxyPept-like_regulatory"/>
</dbReference>
<dbReference type="AlphaFoldDB" id="A0A1H5U666"/>
<feature type="domain" description="TonB-dependent receptor plug" evidence="5">
    <location>
        <begin position="155"/>
        <end position="262"/>
    </location>
</feature>
<protein>
    <submittedName>
        <fullName evidence="7">TonB-dependent Receptor Plug Domain</fullName>
    </submittedName>
</protein>
<keyword evidence="3" id="KW-0998">Cell outer membrane</keyword>
<sequence>MRQVLADVIPFHRERLRVRRWCLVVLIVVALPVWLCNANARAQATGAVTGVITDPQGRVVAGATVELTNAATKQLRSTVSASSGEYQFPLVAPGNYTLQVTAPGFRSLVASGVQVLVNGTSREDARLLLGSTTDAISVTGSAPLVETSNATTGVVVGQQDVADLPLNGRNFAQLGTLIPGVVAAPAGLGGASGNATPGGFGDTTGSFNVNGQRNQSNSFLLDGAQNNDSFNSGFVMRPPPDAIQEFKIMTHSYEAQYGRNAGSVVNVVTRSGTDQYHGSVWDFNREGALAARNFFTPAASAKPEYLQNQFGAAGGGRILRDRWFFFGYYEGYRVKDATANTLSVPELSSAERAGNFSELLTGAAASSGCAATGVSGSGRIIDPATGAQYCYGGQPNVIDPARESAISSYLLQNYIHLPNAANNFYVEYPPNIDNRDMYGIRSDYKWRSHQLLGRYLYAHQNLFGPLTPSSFPVTGNRQIMSLYDALGSDTWILNAHMINVARYARQWIHGVPNRTSGVSPSTAGYQYQPTNQQALGLPNVTLTGYFTQGDLQQPFASRKNYVDSIDDDFTWVKGRHQFQFGGEVQRDAIDLLFINRPNGAFTFNGNFTGNTLADFFLGYPYMFQQGSGDPALNGASWTYAAYAQDEFRVNRHLTLDVGLRYEVNLPYTEANNHLAALHPGQQSTVQPTAPLGLVYPGDRDTPRATYYADTNNVAPRLGINFDPTGDAKTTLRAAWGVFYDTVPGQGDFFQNGTLAPPFQPLQEIDFYPRPLASASSAYFANPYAGVTSGPAGFPSGLTFIGWSLPHSFQTARVYQYNVGIQHQVADVVGVEVAYVGSRGAHLPVFIEANPTTVVAASSGTSAYTAGSRAVFPALGLVRPTFSAGGSWYDSLQTSLQLRSWHHVRATAAYTWSHSIDDLSGLNIGGDSRPVLPVTIGDQSSIDAAMSEERGNSLFDARQRVVVSFSYELPQMRSSNAVEKLLLGGWQINGIFQAQSGNPFTAVSGTTTAQSLTFRPNLTCNANNGPRRVGSASIFLNVGCLQLPMTSGGLINNSQSGNEPRNVLLGPRWNSSDASLFKIVPVASEQNVEFRFEVFDLFNEAHFAQPNATFGASNFGTITSTVGSDQRIIQMALKYSF</sequence>
<dbReference type="InterPro" id="IPR057601">
    <property type="entry name" value="Oar-like_b-barrel"/>
</dbReference>
<evidence type="ECO:0000313" key="7">
    <source>
        <dbReference type="EMBL" id="SEF70526.1"/>
    </source>
</evidence>
<dbReference type="Gene3D" id="2.60.40.1120">
    <property type="entry name" value="Carboxypeptidase-like, regulatory domain"/>
    <property type="match status" value="1"/>
</dbReference>
<dbReference type="Proteomes" id="UP000236728">
    <property type="component" value="Unassembled WGS sequence"/>
</dbReference>
<evidence type="ECO:0000313" key="8">
    <source>
        <dbReference type="Proteomes" id="UP000236728"/>
    </source>
</evidence>
<evidence type="ECO:0000259" key="6">
    <source>
        <dbReference type="Pfam" id="PF25183"/>
    </source>
</evidence>
<organism evidence="7 8">
    <name type="scientific">Bryocella elongata</name>
    <dbReference type="NCBI Taxonomy" id="863522"/>
    <lineage>
        <taxon>Bacteria</taxon>
        <taxon>Pseudomonadati</taxon>
        <taxon>Acidobacteriota</taxon>
        <taxon>Terriglobia</taxon>
        <taxon>Terriglobales</taxon>
        <taxon>Acidobacteriaceae</taxon>
        <taxon>Bryocella</taxon>
    </lineage>
</organism>
<feature type="domain" description="TonB-dependent transporter Oar-like beta-barrel" evidence="6">
    <location>
        <begin position="268"/>
        <end position="1129"/>
    </location>
</feature>
<dbReference type="SUPFAM" id="SSF49464">
    <property type="entry name" value="Carboxypeptidase regulatory domain-like"/>
    <property type="match status" value="1"/>
</dbReference>
<keyword evidence="4" id="KW-0812">Transmembrane</keyword>
<evidence type="ECO:0000256" key="3">
    <source>
        <dbReference type="ARBA" id="ARBA00023237"/>
    </source>
</evidence>
<evidence type="ECO:0000259" key="5">
    <source>
        <dbReference type="Pfam" id="PF07715"/>
    </source>
</evidence>
<proteinExistence type="predicted"/>
<dbReference type="Pfam" id="PF07715">
    <property type="entry name" value="Plug"/>
    <property type="match status" value="1"/>
</dbReference>
<evidence type="ECO:0000256" key="1">
    <source>
        <dbReference type="ARBA" id="ARBA00004442"/>
    </source>
</evidence>
<keyword evidence="2 4" id="KW-0472">Membrane</keyword>
<dbReference type="InterPro" id="IPR036942">
    <property type="entry name" value="Beta-barrel_TonB_sf"/>
</dbReference>
<gene>
    <name evidence="7" type="ORF">SAMN05421819_0884</name>
</gene>
<dbReference type="InterPro" id="IPR037066">
    <property type="entry name" value="Plug_dom_sf"/>
</dbReference>